<keyword evidence="2" id="KW-0964">Secreted</keyword>
<keyword evidence="8" id="KW-0812">Transmembrane</keyword>
<keyword evidence="8" id="KW-0472">Membrane</keyword>
<dbReference type="AlphaFoldDB" id="A0A3Q2XU66"/>
<evidence type="ECO:0000256" key="3">
    <source>
        <dbReference type="ARBA" id="ARBA00022530"/>
    </source>
</evidence>
<keyword evidence="3" id="KW-0272">Extracellular matrix</keyword>
<feature type="domain" description="VWFA" evidence="9">
    <location>
        <begin position="413"/>
        <end position="584"/>
    </location>
</feature>
<sequence>LPTVVLFSTTRFLLYFDILGTVNGLSVCIYTLDTGRTKRDIVFLLDGSDDSRNGLPAIREFIRRTVEQLDIDDDKVRMAVLQYSDDTRQLKHKGGGPLNTGAALEYVRTNTFAESSGSRHKEGVPQILILLSGGASQDEVKSIAAALKQDQVVAFCVGTKNSDLLELQTIAHVPSYAFALRQFEDIGRIYKQLVSFVKRVPRQTGSKPRTVFGKLITYLPTLLRQSLFFLLSQKTLTYSLPPYLSIYLCIYLIVYLFYVAFVVPDSMRRDIVFLLDGSDKSEPRFQDIKDFVLGIVAELHIHANNDQVAVVQYSNTAQIHFDLGRFSSADVVVDTIRDLSHKGGSPNNIGAALQYLREHVFTPDAGSRFPQGVPQILFVLSNERSADDIRVPVRMLKEIGVIIVKIFSCQKHDVVFLIDGSYDSRNNFEAIRKFIEQMAETLSLDDRDQMAVVQYSRNSTVNFYLNSYSSKTDVLNSIRTMGHKYGRPLYLGKALEFVRDNVFAASVGGRRASLVPQYLFVFSGGRSKDDVRGPAQSLKESGIKTFSIGTNNADTLEMLNISFTPSYYFSVTSFANLPSVHESIRAMLRDIDDTTGYPPTVGKMETFLRLFERNTASFASMKFQRPESQRRQTPQHRGCPTICQGQDLYKGLRE</sequence>
<dbReference type="FunFam" id="3.40.50.410:FF:000003">
    <property type="entry name" value="Collagen type VI alpha 3 chain"/>
    <property type="match status" value="2"/>
</dbReference>
<feature type="transmembrane region" description="Helical" evidence="8">
    <location>
        <begin position="12"/>
        <end position="32"/>
    </location>
</feature>
<dbReference type="Gene3D" id="3.40.50.410">
    <property type="entry name" value="von Willebrand factor, type A domain"/>
    <property type="match status" value="3"/>
</dbReference>
<keyword evidence="6" id="KW-0130">Cell adhesion</keyword>
<evidence type="ECO:0000256" key="7">
    <source>
        <dbReference type="ARBA" id="ARBA00023119"/>
    </source>
</evidence>
<dbReference type="GO" id="GO:0005615">
    <property type="term" value="C:extracellular space"/>
    <property type="evidence" value="ECO:0007669"/>
    <property type="project" value="TreeGrafter"/>
</dbReference>
<evidence type="ECO:0000259" key="9">
    <source>
        <dbReference type="PROSITE" id="PS50234"/>
    </source>
</evidence>
<dbReference type="InterPro" id="IPR050525">
    <property type="entry name" value="ECM_Assembly_Org"/>
</dbReference>
<feature type="transmembrane region" description="Helical" evidence="8">
    <location>
        <begin position="243"/>
        <end position="263"/>
    </location>
</feature>
<evidence type="ECO:0000256" key="6">
    <source>
        <dbReference type="ARBA" id="ARBA00022889"/>
    </source>
</evidence>
<evidence type="ECO:0000256" key="8">
    <source>
        <dbReference type="SAM" id="Phobius"/>
    </source>
</evidence>
<accession>A0A3Q2XU66</accession>
<evidence type="ECO:0000256" key="1">
    <source>
        <dbReference type="ARBA" id="ARBA00004498"/>
    </source>
</evidence>
<keyword evidence="5" id="KW-0677">Repeat</keyword>
<evidence type="ECO:0000256" key="2">
    <source>
        <dbReference type="ARBA" id="ARBA00022525"/>
    </source>
</evidence>
<dbReference type="PANTHER" id="PTHR24020:SF13">
    <property type="entry name" value="COLLAGEN ALPHA-3(VI) CHAIN"/>
    <property type="match status" value="1"/>
</dbReference>
<dbReference type="Pfam" id="PF00092">
    <property type="entry name" value="VWA"/>
    <property type="match status" value="3"/>
</dbReference>
<dbReference type="GeneTree" id="ENSGT00940000156462"/>
<protein>
    <recommendedName>
        <fullName evidence="9">VWFA domain-containing protein</fullName>
    </recommendedName>
</protein>
<dbReference type="Ensembl" id="ENSHCOT00000000402.1">
    <property type="protein sequence ID" value="ENSHCOP00000008385.1"/>
    <property type="gene ID" value="ENSHCOG00000010636.1"/>
</dbReference>
<keyword evidence="7" id="KW-0176">Collagen</keyword>
<organism evidence="10 11">
    <name type="scientific">Hippocampus comes</name>
    <name type="common">Tiger tail seahorse</name>
    <dbReference type="NCBI Taxonomy" id="109280"/>
    <lineage>
        <taxon>Eukaryota</taxon>
        <taxon>Metazoa</taxon>
        <taxon>Chordata</taxon>
        <taxon>Craniata</taxon>
        <taxon>Vertebrata</taxon>
        <taxon>Euteleostomi</taxon>
        <taxon>Actinopterygii</taxon>
        <taxon>Neopterygii</taxon>
        <taxon>Teleostei</taxon>
        <taxon>Neoteleostei</taxon>
        <taxon>Acanthomorphata</taxon>
        <taxon>Syngnathiaria</taxon>
        <taxon>Syngnathiformes</taxon>
        <taxon>Syngnathoidei</taxon>
        <taxon>Syngnathidae</taxon>
        <taxon>Hippocampus</taxon>
    </lineage>
</organism>
<keyword evidence="11" id="KW-1185">Reference proteome</keyword>
<dbReference type="PROSITE" id="PS50234">
    <property type="entry name" value="VWFA"/>
    <property type="match status" value="3"/>
</dbReference>
<feature type="domain" description="VWFA" evidence="9">
    <location>
        <begin position="270"/>
        <end position="406"/>
    </location>
</feature>
<dbReference type="SMART" id="SM00327">
    <property type="entry name" value="VWA"/>
    <property type="match status" value="3"/>
</dbReference>
<evidence type="ECO:0000256" key="5">
    <source>
        <dbReference type="ARBA" id="ARBA00022737"/>
    </source>
</evidence>
<dbReference type="InterPro" id="IPR036465">
    <property type="entry name" value="vWFA_dom_sf"/>
</dbReference>
<dbReference type="SUPFAM" id="SSF53300">
    <property type="entry name" value="vWA-like"/>
    <property type="match status" value="3"/>
</dbReference>
<dbReference type="InterPro" id="IPR002035">
    <property type="entry name" value="VWF_A"/>
</dbReference>
<keyword evidence="8" id="KW-1133">Transmembrane helix</keyword>
<dbReference type="GO" id="GO:0005581">
    <property type="term" value="C:collagen trimer"/>
    <property type="evidence" value="ECO:0007669"/>
    <property type="project" value="UniProtKB-KW"/>
</dbReference>
<evidence type="ECO:0000313" key="10">
    <source>
        <dbReference type="Ensembl" id="ENSHCOP00000008385.1"/>
    </source>
</evidence>
<keyword evidence="4" id="KW-0732">Signal</keyword>
<reference evidence="10" key="2">
    <citation type="submission" date="2025-09" db="UniProtKB">
        <authorList>
            <consortium name="Ensembl"/>
        </authorList>
    </citation>
    <scope>IDENTIFICATION</scope>
</reference>
<dbReference type="PANTHER" id="PTHR24020">
    <property type="entry name" value="COLLAGEN ALPHA"/>
    <property type="match status" value="1"/>
</dbReference>
<dbReference type="STRING" id="109280.ENSHCOP00000008385"/>
<dbReference type="GO" id="GO:0007155">
    <property type="term" value="P:cell adhesion"/>
    <property type="evidence" value="ECO:0007669"/>
    <property type="project" value="UniProtKB-KW"/>
</dbReference>
<name>A0A3Q2XU66_HIPCM</name>
<dbReference type="Proteomes" id="UP000264820">
    <property type="component" value="Unplaced"/>
</dbReference>
<evidence type="ECO:0000313" key="11">
    <source>
        <dbReference type="Proteomes" id="UP000264820"/>
    </source>
</evidence>
<feature type="domain" description="VWFA" evidence="9">
    <location>
        <begin position="40"/>
        <end position="193"/>
    </location>
</feature>
<dbReference type="OMA" id="TFQEAVC"/>
<reference evidence="10" key="1">
    <citation type="submission" date="2025-08" db="UniProtKB">
        <authorList>
            <consortium name="Ensembl"/>
        </authorList>
    </citation>
    <scope>IDENTIFICATION</scope>
</reference>
<proteinExistence type="predicted"/>
<evidence type="ECO:0000256" key="4">
    <source>
        <dbReference type="ARBA" id="ARBA00022729"/>
    </source>
</evidence>
<comment type="subcellular location">
    <subcellularLocation>
        <location evidence="1">Secreted</location>
        <location evidence="1">Extracellular space</location>
        <location evidence="1">Extracellular matrix</location>
    </subcellularLocation>
</comment>